<dbReference type="PANTHER" id="PTHR30482:SF10">
    <property type="entry name" value="HIGH-AFFINITY BRANCHED-CHAIN AMINO ACID TRANSPORT PROTEIN BRAE"/>
    <property type="match status" value="1"/>
</dbReference>
<protein>
    <recommendedName>
        <fullName evidence="9">Branched-chain amino acid ABC transporter permease</fullName>
    </recommendedName>
</protein>
<comment type="subcellular location">
    <subcellularLocation>
        <location evidence="1">Cell membrane</location>
        <topology evidence="1">Multi-pass membrane protein</topology>
    </subcellularLocation>
</comment>
<evidence type="ECO:0000256" key="2">
    <source>
        <dbReference type="ARBA" id="ARBA00022475"/>
    </source>
</evidence>
<sequence length="333" mass="34322">MSFPGQRYLGPRPNTLIIAVCVLVALPVVLTRPVWTDSAVVLGVYALLGLSVGISYGQAGILTMSQGAFAAIGGYAAAILTTRFGWPPYADLLVAMALPAALAYGVARLVTRLSPLATALATLALGSVIEILIRNADALTGGYIGLAGIPSVGAINTPAGYACLAWGMIVVTVFLYENLMCSAYGRALNVLRVDQARARADGIDVPALMSAGFAVSAAVAGAAGWLYAHYISFLSPESLDTHISISALLMAVIGGAGYILGPIVGTLLFDGLTRLMPAAELQGFFYGAALIIILLAARTGILGLLAGLARRLRRPDATPAPRAANLSPQESLP</sequence>
<dbReference type="CDD" id="cd06581">
    <property type="entry name" value="TM_PBP1_LivM_like"/>
    <property type="match status" value="1"/>
</dbReference>
<dbReference type="InterPro" id="IPR001851">
    <property type="entry name" value="ABC_transp_permease"/>
</dbReference>
<dbReference type="GO" id="GO:0015658">
    <property type="term" value="F:branched-chain amino acid transmembrane transporter activity"/>
    <property type="evidence" value="ECO:0007669"/>
    <property type="project" value="InterPro"/>
</dbReference>
<proteinExistence type="predicted"/>
<reference evidence="7" key="1">
    <citation type="journal article" date="2014" name="Int. J. Syst. Evol. Microbiol.">
        <title>Complete genome sequence of Corynebacterium casei LMG S-19264T (=DSM 44701T), isolated from a smear-ripened cheese.</title>
        <authorList>
            <consortium name="US DOE Joint Genome Institute (JGI-PGF)"/>
            <person name="Walter F."/>
            <person name="Albersmeier A."/>
            <person name="Kalinowski J."/>
            <person name="Ruckert C."/>
        </authorList>
    </citation>
    <scope>NUCLEOTIDE SEQUENCE</scope>
    <source>
        <strain evidence="7">CGMCC 1.12919</strain>
    </source>
</reference>
<keyword evidence="3 6" id="KW-0812">Transmembrane</keyword>
<evidence type="ECO:0008006" key="9">
    <source>
        <dbReference type="Google" id="ProtNLM"/>
    </source>
</evidence>
<dbReference type="RefSeq" id="WP_188607408.1">
    <property type="nucleotide sequence ID" value="NZ_BMGG01000001.1"/>
</dbReference>
<gene>
    <name evidence="7" type="ORF">GCM10010994_03640</name>
</gene>
<evidence type="ECO:0000256" key="4">
    <source>
        <dbReference type="ARBA" id="ARBA00022989"/>
    </source>
</evidence>
<feature type="transmembrane region" description="Helical" evidence="6">
    <location>
        <begin position="116"/>
        <end position="133"/>
    </location>
</feature>
<dbReference type="EMBL" id="BMGG01000001">
    <property type="protein sequence ID" value="GGC47760.1"/>
    <property type="molecule type" value="Genomic_DNA"/>
</dbReference>
<accession>A0A916TWS2</accession>
<evidence type="ECO:0000313" key="7">
    <source>
        <dbReference type="EMBL" id="GGC47760.1"/>
    </source>
</evidence>
<dbReference type="AlphaFoldDB" id="A0A916TWS2"/>
<dbReference type="Proteomes" id="UP000637002">
    <property type="component" value="Unassembled WGS sequence"/>
</dbReference>
<name>A0A916TWS2_9HYPH</name>
<evidence type="ECO:0000256" key="3">
    <source>
        <dbReference type="ARBA" id="ARBA00022692"/>
    </source>
</evidence>
<keyword evidence="4 6" id="KW-1133">Transmembrane helix</keyword>
<dbReference type="PANTHER" id="PTHR30482">
    <property type="entry name" value="HIGH-AFFINITY BRANCHED-CHAIN AMINO ACID TRANSPORT SYSTEM PERMEASE"/>
    <property type="match status" value="1"/>
</dbReference>
<evidence type="ECO:0000256" key="1">
    <source>
        <dbReference type="ARBA" id="ARBA00004651"/>
    </source>
</evidence>
<feature type="transmembrane region" description="Helical" evidence="6">
    <location>
        <begin position="207"/>
        <end position="228"/>
    </location>
</feature>
<keyword evidence="8" id="KW-1185">Reference proteome</keyword>
<feature type="transmembrane region" description="Helical" evidence="6">
    <location>
        <begin position="284"/>
        <end position="309"/>
    </location>
</feature>
<feature type="transmembrane region" description="Helical" evidence="6">
    <location>
        <begin position="248"/>
        <end position="272"/>
    </location>
</feature>
<feature type="transmembrane region" description="Helical" evidence="6">
    <location>
        <begin position="153"/>
        <end position="176"/>
    </location>
</feature>
<feature type="transmembrane region" description="Helical" evidence="6">
    <location>
        <begin position="41"/>
        <end position="61"/>
    </location>
</feature>
<feature type="transmembrane region" description="Helical" evidence="6">
    <location>
        <begin position="68"/>
        <end position="86"/>
    </location>
</feature>
<evidence type="ECO:0000313" key="8">
    <source>
        <dbReference type="Proteomes" id="UP000637002"/>
    </source>
</evidence>
<evidence type="ECO:0000256" key="6">
    <source>
        <dbReference type="SAM" id="Phobius"/>
    </source>
</evidence>
<dbReference type="InterPro" id="IPR043428">
    <property type="entry name" value="LivM-like"/>
</dbReference>
<keyword evidence="2" id="KW-1003">Cell membrane</keyword>
<dbReference type="Pfam" id="PF02653">
    <property type="entry name" value="BPD_transp_2"/>
    <property type="match status" value="1"/>
</dbReference>
<keyword evidence="5 6" id="KW-0472">Membrane</keyword>
<dbReference type="GO" id="GO:0005886">
    <property type="term" value="C:plasma membrane"/>
    <property type="evidence" value="ECO:0007669"/>
    <property type="project" value="UniProtKB-SubCell"/>
</dbReference>
<comment type="caution">
    <text evidence="7">The sequence shown here is derived from an EMBL/GenBank/DDBJ whole genome shotgun (WGS) entry which is preliminary data.</text>
</comment>
<organism evidence="7 8">
    <name type="scientific">Chelatococcus reniformis</name>
    <dbReference type="NCBI Taxonomy" id="1494448"/>
    <lineage>
        <taxon>Bacteria</taxon>
        <taxon>Pseudomonadati</taxon>
        <taxon>Pseudomonadota</taxon>
        <taxon>Alphaproteobacteria</taxon>
        <taxon>Hyphomicrobiales</taxon>
        <taxon>Chelatococcaceae</taxon>
        <taxon>Chelatococcus</taxon>
    </lineage>
</organism>
<reference evidence="7" key="2">
    <citation type="submission" date="2020-09" db="EMBL/GenBank/DDBJ databases">
        <authorList>
            <person name="Sun Q."/>
            <person name="Zhou Y."/>
        </authorList>
    </citation>
    <scope>NUCLEOTIDE SEQUENCE</scope>
    <source>
        <strain evidence="7">CGMCC 1.12919</strain>
    </source>
</reference>
<evidence type="ECO:0000256" key="5">
    <source>
        <dbReference type="ARBA" id="ARBA00023136"/>
    </source>
</evidence>